<feature type="region of interest" description="Disordered" evidence="1">
    <location>
        <begin position="69"/>
        <end position="103"/>
    </location>
</feature>
<comment type="caution">
    <text evidence="2">The sequence shown here is derived from an EMBL/GenBank/DDBJ whole genome shotgun (WGS) entry which is preliminary data.</text>
</comment>
<evidence type="ECO:0000256" key="1">
    <source>
        <dbReference type="SAM" id="MobiDB-lite"/>
    </source>
</evidence>
<proteinExistence type="predicted"/>
<gene>
    <name evidence="2" type="ORF">PXEA_LOCUS8207</name>
</gene>
<evidence type="ECO:0000313" key="2">
    <source>
        <dbReference type="EMBL" id="VEL14767.1"/>
    </source>
</evidence>
<keyword evidence="3" id="KW-1185">Reference proteome</keyword>
<dbReference type="AlphaFoldDB" id="A0A448WLN4"/>
<protein>
    <submittedName>
        <fullName evidence="2">Uncharacterized protein</fullName>
    </submittedName>
</protein>
<name>A0A448WLN4_9PLAT</name>
<organism evidence="2 3">
    <name type="scientific">Protopolystoma xenopodis</name>
    <dbReference type="NCBI Taxonomy" id="117903"/>
    <lineage>
        <taxon>Eukaryota</taxon>
        <taxon>Metazoa</taxon>
        <taxon>Spiralia</taxon>
        <taxon>Lophotrochozoa</taxon>
        <taxon>Platyhelminthes</taxon>
        <taxon>Monogenea</taxon>
        <taxon>Polyopisthocotylea</taxon>
        <taxon>Polystomatidea</taxon>
        <taxon>Polystomatidae</taxon>
        <taxon>Protopolystoma</taxon>
    </lineage>
</organism>
<sequence length="103" mass="10982">MSMCSRIRFIATDWLYASVIAILVSLIRANPEVAGEVLSCLLQVLPAVQSPCLTKDVTSAPVSFIVPPFSPDSTRSCLQQTKPSYTSRTPGQSSSPHTADGPS</sequence>
<reference evidence="2" key="1">
    <citation type="submission" date="2018-11" db="EMBL/GenBank/DDBJ databases">
        <authorList>
            <consortium name="Pathogen Informatics"/>
        </authorList>
    </citation>
    <scope>NUCLEOTIDE SEQUENCE</scope>
</reference>
<dbReference type="EMBL" id="CAAALY010022298">
    <property type="protein sequence ID" value="VEL14767.1"/>
    <property type="molecule type" value="Genomic_DNA"/>
</dbReference>
<feature type="compositionally biased region" description="Polar residues" evidence="1">
    <location>
        <begin position="71"/>
        <end position="97"/>
    </location>
</feature>
<dbReference type="Proteomes" id="UP000784294">
    <property type="component" value="Unassembled WGS sequence"/>
</dbReference>
<evidence type="ECO:0000313" key="3">
    <source>
        <dbReference type="Proteomes" id="UP000784294"/>
    </source>
</evidence>
<accession>A0A448WLN4</accession>